<dbReference type="Pfam" id="PF11735">
    <property type="entry name" value="CAP59_mtransfer"/>
    <property type="match status" value="1"/>
</dbReference>
<keyword evidence="2" id="KW-0472">Membrane</keyword>
<proteinExistence type="predicted"/>
<sequence>MEKMPKIWRSNEYELLDPHRTSSESSQLRSSSDLDRDFDFDNDTTQKFESRSISPSYPPPRSWSLRVAIQRLTRLRRGRNPRRRRGQCRYWIAWILASIPWILVFLVYFTAIFVPSYTHGPEHYRILERRCKASKEPGRGNPNNEKVMIAASIYDHDGKLLAGQWGSAVVELVNLLGPENVHLSVYENDPSDAAKASLAKLGGQLKCNVSLVSEHLPLEDIPRITIPSGERQIKRIAFLADVRNRALRPLDDTTVQFDKLLFINDVLFDPIEAVQLLFSTNIDANGRTQYGAVCAIDFINAFKYYDYFATRDFEGNGIGLQFFPWFTDAGDAISRKDVMAQKDAVRVRSCWGGMTAFEASWFQKPAVNTPSTQTEAAESFPNLPLSPLRFRYEEDPFWEASECCLIHADLTYLRHGLNTKTDTGIYMNPYVRTAYDPKTFSWLAWTRRPERLYSLIHGIVSKIGGMPSHNPRRLEQPGDKVTEKVWKYDVLNPSTTGVPKGSYYDVKRTAAPGRFCGKRALQVLNEGPRKEEDNWRSIELPLPPP</sequence>
<evidence type="ECO:0000313" key="3">
    <source>
        <dbReference type="EMBL" id="PMD19095.1"/>
    </source>
</evidence>
<accession>A0A2J6PYH8</accession>
<protein>
    <submittedName>
        <fullName evidence="3">Glycosyltransferase family 69 protein</fullName>
    </submittedName>
</protein>
<dbReference type="InterPro" id="IPR021047">
    <property type="entry name" value="Mannosyltransferase_CMT1"/>
</dbReference>
<name>A0A2J6PYH8_9HELO</name>
<feature type="transmembrane region" description="Helical" evidence="2">
    <location>
        <begin position="91"/>
        <end position="114"/>
    </location>
</feature>
<keyword evidence="3" id="KW-0808">Transferase</keyword>
<feature type="compositionally biased region" description="Basic and acidic residues" evidence="1">
    <location>
        <begin position="32"/>
        <end position="50"/>
    </location>
</feature>
<dbReference type="STRING" id="1745343.A0A2J6PYH8"/>
<dbReference type="PANTHER" id="PTHR34144">
    <property type="entry name" value="CHROMOSOME 8, WHOLE GENOME SHOTGUN SEQUENCE"/>
    <property type="match status" value="1"/>
</dbReference>
<evidence type="ECO:0000256" key="1">
    <source>
        <dbReference type="SAM" id="MobiDB-lite"/>
    </source>
</evidence>
<keyword evidence="2" id="KW-0812">Transmembrane</keyword>
<evidence type="ECO:0000256" key="2">
    <source>
        <dbReference type="SAM" id="Phobius"/>
    </source>
</evidence>
<dbReference type="AlphaFoldDB" id="A0A2J6PYH8"/>
<dbReference type="Proteomes" id="UP000235672">
    <property type="component" value="Unassembled WGS sequence"/>
</dbReference>
<keyword evidence="4" id="KW-1185">Reference proteome</keyword>
<feature type="region of interest" description="Disordered" evidence="1">
    <location>
        <begin position="18"/>
        <end position="60"/>
    </location>
</feature>
<keyword evidence="2" id="KW-1133">Transmembrane helix</keyword>
<dbReference type="GO" id="GO:0016740">
    <property type="term" value="F:transferase activity"/>
    <property type="evidence" value="ECO:0007669"/>
    <property type="project" value="UniProtKB-KW"/>
</dbReference>
<reference evidence="3 4" key="1">
    <citation type="submission" date="2016-05" db="EMBL/GenBank/DDBJ databases">
        <title>A degradative enzymes factory behind the ericoid mycorrhizal symbiosis.</title>
        <authorList>
            <consortium name="DOE Joint Genome Institute"/>
            <person name="Martino E."/>
            <person name="Morin E."/>
            <person name="Grelet G."/>
            <person name="Kuo A."/>
            <person name="Kohler A."/>
            <person name="Daghino S."/>
            <person name="Barry K."/>
            <person name="Choi C."/>
            <person name="Cichocki N."/>
            <person name="Clum A."/>
            <person name="Copeland A."/>
            <person name="Hainaut M."/>
            <person name="Haridas S."/>
            <person name="Labutti K."/>
            <person name="Lindquist E."/>
            <person name="Lipzen A."/>
            <person name="Khouja H.-R."/>
            <person name="Murat C."/>
            <person name="Ohm R."/>
            <person name="Olson A."/>
            <person name="Spatafora J."/>
            <person name="Veneault-Fourrey C."/>
            <person name="Henrissat B."/>
            <person name="Grigoriev I."/>
            <person name="Martin F."/>
            <person name="Perotto S."/>
        </authorList>
    </citation>
    <scope>NUCLEOTIDE SEQUENCE [LARGE SCALE GENOMIC DNA]</scope>
    <source>
        <strain evidence="3 4">UAMH 7357</strain>
    </source>
</reference>
<organism evidence="3 4">
    <name type="scientific">Hyaloscypha hepaticicola</name>
    <dbReference type="NCBI Taxonomy" id="2082293"/>
    <lineage>
        <taxon>Eukaryota</taxon>
        <taxon>Fungi</taxon>
        <taxon>Dikarya</taxon>
        <taxon>Ascomycota</taxon>
        <taxon>Pezizomycotina</taxon>
        <taxon>Leotiomycetes</taxon>
        <taxon>Helotiales</taxon>
        <taxon>Hyaloscyphaceae</taxon>
        <taxon>Hyaloscypha</taxon>
    </lineage>
</organism>
<evidence type="ECO:0000313" key="4">
    <source>
        <dbReference type="Proteomes" id="UP000235672"/>
    </source>
</evidence>
<dbReference type="PANTHER" id="PTHR34144:SF8">
    <property type="entry name" value="GLYCOSYLTRANSFERASE FAMILY 69 PROTEIN"/>
    <property type="match status" value="1"/>
</dbReference>
<dbReference type="OrthoDB" id="262547at2759"/>
<gene>
    <name evidence="3" type="ORF">NA56DRAFT_603719</name>
</gene>
<dbReference type="EMBL" id="KZ613491">
    <property type="protein sequence ID" value="PMD19095.1"/>
    <property type="molecule type" value="Genomic_DNA"/>
</dbReference>